<reference evidence="2" key="1">
    <citation type="submission" date="2021-01" db="EMBL/GenBank/DDBJ databases">
        <authorList>
            <person name="Corre E."/>
            <person name="Pelletier E."/>
            <person name="Niang G."/>
            <person name="Scheremetjew M."/>
            <person name="Finn R."/>
            <person name="Kale V."/>
            <person name="Holt S."/>
            <person name="Cochrane G."/>
            <person name="Meng A."/>
            <person name="Brown T."/>
            <person name="Cohen L."/>
        </authorList>
    </citation>
    <scope>NUCLEOTIDE SEQUENCE</scope>
    <source>
        <strain evidence="2">RCC3387</strain>
    </source>
</reference>
<proteinExistence type="predicted"/>
<organism evidence="2">
    <name type="scientific">Zooxanthella nutricula</name>
    <dbReference type="NCBI Taxonomy" id="1333877"/>
    <lineage>
        <taxon>Eukaryota</taxon>
        <taxon>Sar</taxon>
        <taxon>Alveolata</taxon>
        <taxon>Dinophyceae</taxon>
        <taxon>Peridiniales</taxon>
        <taxon>Peridiniales incertae sedis</taxon>
        <taxon>Zooxanthella</taxon>
    </lineage>
</organism>
<accession>A0A7S2JAJ0</accession>
<keyword evidence="1" id="KW-0472">Membrane</keyword>
<dbReference type="AlphaFoldDB" id="A0A7S2JAJ0"/>
<dbReference type="EMBL" id="HBGW01025614">
    <property type="protein sequence ID" value="CAD9542438.1"/>
    <property type="molecule type" value="Transcribed_RNA"/>
</dbReference>
<feature type="transmembrane region" description="Helical" evidence="1">
    <location>
        <begin position="215"/>
        <end position="239"/>
    </location>
</feature>
<sequence length="351" mass="39719">MSKVVPTDPEVPAAPGQATDTRDALTLLKVWDELEYSNQYFKHVRIANDGGFSDVPLLFSPSRFVWALLPILSLVLNMYFVLSPGLAIVVAQSFTTKDVEGMDDADSLLLTSLMSKLFCEENMRISINTSLAVLELSICVVYLCQLAFAIGKVAYGHKVFRWEGVSDIFWNLIPALSSFSAMNSLYFVCPKVLAPALKQQTARLRKHWRRNLVPFSVFLALRVFYAVVGVEAFVIKFCIASHNFRDAPTSFMRYVPALAFLNQLLGVFDVQKFAKKRLFTFVFGGEDSVMSLRELLVSRVWLAMLARHIWQRSKAHRFRVLWFLATALSYSDDDFQQLVIDRAGPDPQCLS</sequence>
<feature type="transmembrane region" description="Helical" evidence="1">
    <location>
        <begin position="251"/>
        <end position="268"/>
    </location>
</feature>
<feature type="transmembrane region" description="Helical" evidence="1">
    <location>
        <begin position="64"/>
        <end position="90"/>
    </location>
</feature>
<feature type="transmembrane region" description="Helical" evidence="1">
    <location>
        <begin position="168"/>
        <end position="194"/>
    </location>
</feature>
<keyword evidence="1" id="KW-1133">Transmembrane helix</keyword>
<evidence type="ECO:0000256" key="1">
    <source>
        <dbReference type="SAM" id="Phobius"/>
    </source>
</evidence>
<gene>
    <name evidence="2" type="ORF">BRAN1462_LOCUS16249</name>
</gene>
<protein>
    <submittedName>
        <fullName evidence="2">Uncharacterized protein</fullName>
    </submittedName>
</protein>
<keyword evidence="1" id="KW-0812">Transmembrane</keyword>
<evidence type="ECO:0000313" key="2">
    <source>
        <dbReference type="EMBL" id="CAD9542438.1"/>
    </source>
</evidence>
<feature type="transmembrane region" description="Helical" evidence="1">
    <location>
        <begin position="125"/>
        <end position="148"/>
    </location>
</feature>
<name>A0A7S2JAJ0_9DINO</name>